<dbReference type="SUPFAM" id="SSF55424">
    <property type="entry name" value="FAD/NAD-linked reductases, dimerisation (C-terminal) domain"/>
    <property type="match status" value="1"/>
</dbReference>
<dbReference type="InterPro" id="IPR006258">
    <property type="entry name" value="Lipoamide_DH"/>
</dbReference>
<dbReference type="GO" id="GO:0004148">
    <property type="term" value="F:dihydrolipoyl dehydrogenase (NADH) activity"/>
    <property type="evidence" value="ECO:0007669"/>
    <property type="project" value="UniProtKB-EC"/>
</dbReference>
<dbReference type="EC" id="1.8.1.4" evidence="2 13"/>
<proteinExistence type="inferred from homology"/>
<dbReference type="Proteomes" id="UP000066284">
    <property type="component" value="Chromosome 1"/>
</dbReference>
<evidence type="ECO:0000256" key="5">
    <source>
        <dbReference type="ARBA" id="ARBA00023002"/>
    </source>
</evidence>
<dbReference type="InterPro" id="IPR004099">
    <property type="entry name" value="Pyr_nucl-diS_OxRdtase_dimer"/>
</dbReference>
<gene>
    <name evidence="16" type="primary">lpd</name>
    <name evidence="16" type="ORF">NITINOP_2493</name>
</gene>
<dbReference type="Pfam" id="PF02852">
    <property type="entry name" value="Pyr_redox_dim"/>
    <property type="match status" value="1"/>
</dbReference>
<dbReference type="AlphaFoldDB" id="A0A0S4KVQ4"/>
<comment type="similarity">
    <text evidence="1 13">Belongs to the class-I pyridine nucleotide-disulfide oxidoreductase family.</text>
</comment>
<dbReference type="NCBIfam" id="TIGR01350">
    <property type="entry name" value="lipoamide_DH"/>
    <property type="match status" value="1"/>
</dbReference>
<dbReference type="GO" id="GO:0005737">
    <property type="term" value="C:cytoplasm"/>
    <property type="evidence" value="ECO:0007669"/>
    <property type="project" value="UniProtKB-ARBA"/>
</dbReference>
<dbReference type="Pfam" id="PF07992">
    <property type="entry name" value="Pyr_redox_2"/>
    <property type="match status" value="1"/>
</dbReference>
<keyword evidence="17" id="KW-1185">Reference proteome</keyword>
<keyword evidence="7" id="KW-1015">Disulfide bond</keyword>
<keyword evidence="16" id="KW-0670">Pyruvate</keyword>
<sequence>MSDRIHIAILGAGPGGYVAAIRAAQLGARVTVIEQQILGGVCLNWGCIPSKTLLSIIDLGDKLKQAGDLGIILNDQPRYDPARMVARKNKVVSGLVKGIATLFKAWNIDVVTGRGELIDNKTIAVIDAAGATTQVRADAVAIATGSSWPQLPQFPIDGKRIITSREALDLETVPKRMVILGAGVEGCECATLFSGLGSAVTLVELQPRALPLEDDDVSLLMERELKKRSVEVKTGTTIQTVEHRPDGLAVTLADGSTVEADTLLVSIGRGFRSKGIGLDRVGVALGPRGEVLVNERMETNVPGVYAIGDVVGKAMLAHVASAQGKVAVENILGRDSTMNYDVIPAGIFTLPEVGRVGLTERQARERAQARGDDPERVVKVGRFRYAALGKAQATGETAGLFKIIADAATGKILGAHLVGSHAADLVHEVALAMEVGATADQVARMIHAHPTLAEGIMEACEDLEALAIHQVRKRSGA</sequence>
<comment type="cofactor">
    <cofactor evidence="11 13">
        <name>FAD</name>
        <dbReference type="ChEBI" id="CHEBI:57692"/>
    </cofactor>
    <text evidence="11 13">Binds 1 FAD per subunit.</text>
</comment>
<keyword evidence="8 13" id="KW-0676">Redox-active center</keyword>
<dbReference type="InterPro" id="IPR001100">
    <property type="entry name" value="Pyr_nuc-diS_OxRdtase"/>
</dbReference>
<dbReference type="Gene3D" id="3.50.50.60">
    <property type="entry name" value="FAD/NAD(P)-binding domain"/>
    <property type="match status" value="2"/>
</dbReference>
<dbReference type="GO" id="GO:0050660">
    <property type="term" value="F:flavin adenine dinucleotide binding"/>
    <property type="evidence" value="ECO:0007669"/>
    <property type="project" value="InterPro"/>
</dbReference>
<evidence type="ECO:0000256" key="9">
    <source>
        <dbReference type="ARBA" id="ARBA00049187"/>
    </source>
</evidence>
<feature type="domain" description="FAD/NAD(P)-binding" evidence="15">
    <location>
        <begin position="6"/>
        <end position="324"/>
    </location>
</feature>
<evidence type="ECO:0000313" key="17">
    <source>
        <dbReference type="Proteomes" id="UP000066284"/>
    </source>
</evidence>
<dbReference type="InterPro" id="IPR012999">
    <property type="entry name" value="Pyr_OxRdtase_I_AS"/>
</dbReference>
<dbReference type="InterPro" id="IPR023753">
    <property type="entry name" value="FAD/NAD-binding_dom"/>
</dbReference>
<evidence type="ECO:0000256" key="8">
    <source>
        <dbReference type="ARBA" id="ARBA00023284"/>
    </source>
</evidence>
<feature type="binding site" evidence="11">
    <location>
        <position position="309"/>
    </location>
    <ligand>
        <name>FAD</name>
        <dbReference type="ChEBI" id="CHEBI:57692"/>
    </ligand>
</feature>
<evidence type="ECO:0000256" key="6">
    <source>
        <dbReference type="ARBA" id="ARBA00023027"/>
    </source>
</evidence>
<evidence type="ECO:0000256" key="10">
    <source>
        <dbReference type="PIRSR" id="PIRSR000350-2"/>
    </source>
</evidence>
<evidence type="ECO:0000256" key="4">
    <source>
        <dbReference type="ARBA" id="ARBA00022827"/>
    </source>
</evidence>
<keyword evidence="6 11" id="KW-0520">NAD</keyword>
<keyword evidence="5 13" id="KW-0560">Oxidoreductase</keyword>
<feature type="active site" description="Proton acceptor" evidence="10">
    <location>
        <position position="449"/>
    </location>
</feature>
<feature type="domain" description="Pyridine nucleotide-disulphide oxidoreductase dimerisation" evidence="14">
    <location>
        <begin position="343"/>
        <end position="459"/>
    </location>
</feature>
<feature type="disulfide bond" description="Redox-active" evidence="12">
    <location>
        <begin position="42"/>
        <end position="47"/>
    </location>
</feature>
<dbReference type="InterPro" id="IPR036188">
    <property type="entry name" value="FAD/NAD-bd_sf"/>
</dbReference>
<feature type="binding site" evidence="11">
    <location>
        <begin position="144"/>
        <end position="146"/>
    </location>
    <ligand>
        <name>FAD</name>
        <dbReference type="ChEBI" id="CHEBI:57692"/>
    </ligand>
</feature>
<keyword evidence="4 11" id="KW-0274">FAD</keyword>
<name>A0A0S4KVQ4_9BACT</name>
<feature type="binding site" evidence="11">
    <location>
        <begin position="181"/>
        <end position="188"/>
    </location>
    <ligand>
        <name>NAD(+)</name>
        <dbReference type="ChEBI" id="CHEBI:57540"/>
    </ligand>
</feature>
<accession>A0A0S4KVQ4</accession>
<dbReference type="PRINTS" id="PR00411">
    <property type="entry name" value="PNDRDTASEI"/>
</dbReference>
<evidence type="ECO:0000256" key="11">
    <source>
        <dbReference type="PIRSR" id="PIRSR000350-3"/>
    </source>
</evidence>
<dbReference type="PROSITE" id="PS00076">
    <property type="entry name" value="PYRIDINE_REDOX_1"/>
    <property type="match status" value="1"/>
</dbReference>
<organism evidence="16 17">
    <name type="scientific">Candidatus Nitrospira inopinata</name>
    <dbReference type="NCBI Taxonomy" id="1715989"/>
    <lineage>
        <taxon>Bacteria</taxon>
        <taxon>Pseudomonadati</taxon>
        <taxon>Nitrospirota</taxon>
        <taxon>Nitrospiria</taxon>
        <taxon>Nitrospirales</taxon>
        <taxon>Nitrospiraceae</taxon>
        <taxon>Nitrospira</taxon>
    </lineage>
</organism>
<dbReference type="PRINTS" id="PR00368">
    <property type="entry name" value="FADPNR"/>
</dbReference>
<dbReference type="InterPro" id="IPR050151">
    <property type="entry name" value="Class-I_Pyr_Nuc-Dis_Oxidored"/>
</dbReference>
<evidence type="ECO:0000256" key="3">
    <source>
        <dbReference type="ARBA" id="ARBA00022630"/>
    </source>
</evidence>
<dbReference type="EMBL" id="LN885086">
    <property type="protein sequence ID" value="CUQ67465.1"/>
    <property type="molecule type" value="Genomic_DNA"/>
</dbReference>
<evidence type="ECO:0000313" key="16">
    <source>
        <dbReference type="EMBL" id="CUQ67465.1"/>
    </source>
</evidence>
<feature type="binding site" evidence="11">
    <location>
        <position position="51"/>
    </location>
    <ligand>
        <name>FAD</name>
        <dbReference type="ChEBI" id="CHEBI:57692"/>
    </ligand>
</feature>
<feature type="binding site" evidence="11">
    <location>
        <position position="115"/>
    </location>
    <ligand>
        <name>FAD</name>
        <dbReference type="ChEBI" id="CHEBI:57692"/>
    </ligand>
</feature>
<dbReference type="KEGG" id="nio:NITINOP_2493"/>
<evidence type="ECO:0000256" key="1">
    <source>
        <dbReference type="ARBA" id="ARBA00007532"/>
    </source>
</evidence>
<evidence type="ECO:0000259" key="14">
    <source>
        <dbReference type="Pfam" id="PF02852"/>
    </source>
</evidence>
<dbReference type="PANTHER" id="PTHR22912:SF151">
    <property type="entry name" value="DIHYDROLIPOYL DEHYDROGENASE, MITOCHONDRIAL"/>
    <property type="match status" value="1"/>
</dbReference>
<protein>
    <recommendedName>
        <fullName evidence="2 13">Dihydrolipoyl dehydrogenase</fullName>
        <ecNumber evidence="2 13">1.8.1.4</ecNumber>
    </recommendedName>
</protein>
<dbReference type="STRING" id="1715989.NITINOP_2493"/>
<comment type="catalytic activity">
    <reaction evidence="9 13">
        <text>N(6)-[(R)-dihydrolipoyl]-L-lysyl-[protein] + NAD(+) = N(6)-[(R)-lipoyl]-L-lysyl-[protein] + NADH + H(+)</text>
        <dbReference type="Rhea" id="RHEA:15045"/>
        <dbReference type="Rhea" id="RHEA-COMP:10474"/>
        <dbReference type="Rhea" id="RHEA-COMP:10475"/>
        <dbReference type="ChEBI" id="CHEBI:15378"/>
        <dbReference type="ChEBI" id="CHEBI:57540"/>
        <dbReference type="ChEBI" id="CHEBI:57945"/>
        <dbReference type="ChEBI" id="CHEBI:83099"/>
        <dbReference type="ChEBI" id="CHEBI:83100"/>
        <dbReference type="EC" id="1.8.1.4"/>
    </reaction>
</comment>
<evidence type="ECO:0000256" key="7">
    <source>
        <dbReference type="ARBA" id="ARBA00023157"/>
    </source>
</evidence>
<evidence type="ECO:0000259" key="15">
    <source>
        <dbReference type="Pfam" id="PF07992"/>
    </source>
</evidence>
<dbReference type="GO" id="GO:0006103">
    <property type="term" value="P:2-oxoglutarate metabolic process"/>
    <property type="evidence" value="ECO:0007669"/>
    <property type="project" value="TreeGrafter"/>
</dbReference>
<feature type="binding site" evidence="11">
    <location>
        <begin position="315"/>
        <end position="318"/>
    </location>
    <ligand>
        <name>FAD</name>
        <dbReference type="ChEBI" id="CHEBI:57692"/>
    </ligand>
</feature>
<dbReference type="SUPFAM" id="SSF51905">
    <property type="entry name" value="FAD/NAD(P)-binding domain"/>
    <property type="match status" value="1"/>
</dbReference>
<comment type="miscellaneous">
    <text evidence="13">The active site is a redox-active disulfide bond.</text>
</comment>
<keyword evidence="11" id="KW-0547">Nucleotide-binding</keyword>
<feature type="binding site" evidence="11">
    <location>
        <position position="268"/>
    </location>
    <ligand>
        <name>NAD(+)</name>
        <dbReference type="ChEBI" id="CHEBI:57540"/>
    </ligand>
</feature>
<evidence type="ECO:0000256" key="12">
    <source>
        <dbReference type="PIRSR" id="PIRSR000350-4"/>
    </source>
</evidence>
<evidence type="ECO:0000256" key="13">
    <source>
        <dbReference type="RuleBase" id="RU003692"/>
    </source>
</evidence>
<reference evidence="17" key="1">
    <citation type="submission" date="2015-09" db="EMBL/GenBank/DDBJ databases">
        <authorList>
            <person name="Daims H."/>
        </authorList>
    </citation>
    <scope>NUCLEOTIDE SEQUENCE [LARGE SCALE GENOMIC DNA]</scope>
</reference>
<dbReference type="PIRSF" id="PIRSF000350">
    <property type="entry name" value="Mercury_reductase_MerA"/>
    <property type="match status" value="1"/>
</dbReference>
<dbReference type="FunFam" id="3.30.390.30:FF:000001">
    <property type="entry name" value="Dihydrolipoyl dehydrogenase"/>
    <property type="match status" value="1"/>
</dbReference>
<keyword evidence="3 13" id="KW-0285">Flavoprotein</keyword>
<dbReference type="PANTHER" id="PTHR22912">
    <property type="entry name" value="DISULFIDE OXIDOREDUCTASE"/>
    <property type="match status" value="1"/>
</dbReference>
<feature type="binding site" evidence="11">
    <location>
        <position position="204"/>
    </location>
    <ligand>
        <name>NAD(+)</name>
        <dbReference type="ChEBI" id="CHEBI:57540"/>
    </ligand>
</feature>
<dbReference type="Gene3D" id="3.30.390.30">
    <property type="match status" value="1"/>
</dbReference>
<dbReference type="OrthoDB" id="9807946at2"/>
<dbReference type="InterPro" id="IPR016156">
    <property type="entry name" value="FAD/NAD-linked_Rdtase_dimer_sf"/>
</dbReference>
<dbReference type="RefSeq" id="WP_062485872.1">
    <property type="nucleotide sequence ID" value="NZ_LN885086.1"/>
</dbReference>
<evidence type="ECO:0000256" key="2">
    <source>
        <dbReference type="ARBA" id="ARBA00012608"/>
    </source>
</evidence>